<keyword evidence="4" id="KW-1185">Reference proteome</keyword>
<dbReference type="RefSeq" id="WP_091871007.1">
    <property type="nucleotide sequence ID" value="NZ_FNAO01000007.1"/>
</dbReference>
<sequence>MDVLQQLLGRLHPLIVHLPIGFILLGLLLQWHDRKTRQYGKVIGLIFLWAGISAVLACSTGYLQYLGEGYGFDTVKLHLWSGIATALFSFIMYARLRKWKPADFLAKIPMVAFSILLFVMISFTGHQGGNITHGEDYLVEPLPNSIKSALGYATFEEKKIVLNEQNWDEAQLYEEVIDPILNNKCISCHNPKKTKGELLLNSEEGILTGGENGEVVVTNSASDSEIFIRMNLPKDNDDHMPPEGKTQPSKEEIALIGAWLDAGHPFGGTIAESGLGKELFRPFFPKKVDNDYPNLDIVAASQDSIDAIKDQGIHIDKISTAVNFLKVSCLNKPSFSDSDFVLLNSLKKQIAVLDLGGTRVSDAIFEKLATLPHLTILNLDDTDITGKGIEKLADASEHLKSINLTNSKFQEPYLEKLADFKKLKKVYVFNSQLDADGTKSLKDGQITIDYGNYELPAIASDSIVY</sequence>
<dbReference type="EMBL" id="FNAO01000007">
    <property type="protein sequence ID" value="SDE74224.1"/>
    <property type="molecule type" value="Genomic_DNA"/>
</dbReference>
<dbReference type="PANTHER" id="PTHR35889:SF3">
    <property type="entry name" value="F-BOX DOMAIN-CONTAINING PROTEIN"/>
    <property type="match status" value="1"/>
</dbReference>
<keyword evidence="1" id="KW-0472">Membrane</keyword>
<feature type="transmembrane region" description="Helical" evidence="1">
    <location>
        <begin position="43"/>
        <end position="65"/>
    </location>
</feature>
<dbReference type="OrthoDB" id="1099022at2"/>
<feature type="transmembrane region" description="Helical" evidence="1">
    <location>
        <begin position="77"/>
        <end position="96"/>
    </location>
</feature>
<feature type="transmembrane region" description="Helical" evidence="1">
    <location>
        <begin position="12"/>
        <end position="31"/>
    </location>
</feature>
<dbReference type="Pfam" id="PF07635">
    <property type="entry name" value="PSCyt1"/>
    <property type="match status" value="1"/>
</dbReference>
<evidence type="ECO:0000259" key="2">
    <source>
        <dbReference type="Pfam" id="PF07635"/>
    </source>
</evidence>
<name>A0A1G7FEC7_9FLAO</name>
<dbReference type="Pfam" id="PF13516">
    <property type="entry name" value="LRR_6"/>
    <property type="match status" value="1"/>
</dbReference>
<proteinExistence type="predicted"/>
<organism evidence="3 4">
    <name type="scientific">Pricia antarctica</name>
    <dbReference type="NCBI Taxonomy" id="641691"/>
    <lineage>
        <taxon>Bacteria</taxon>
        <taxon>Pseudomonadati</taxon>
        <taxon>Bacteroidota</taxon>
        <taxon>Flavobacteriia</taxon>
        <taxon>Flavobacteriales</taxon>
        <taxon>Flavobacteriaceae</taxon>
        <taxon>Pricia</taxon>
    </lineage>
</organism>
<dbReference type="InterPro" id="IPR011429">
    <property type="entry name" value="Cyt_c_Planctomycete-type"/>
</dbReference>
<feature type="transmembrane region" description="Helical" evidence="1">
    <location>
        <begin position="108"/>
        <end position="125"/>
    </location>
</feature>
<accession>A0A1G7FEC7</accession>
<protein>
    <submittedName>
        <fullName evidence="3">Uncharacterized membrane protein</fullName>
    </submittedName>
</protein>
<dbReference type="AlphaFoldDB" id="A0A1G7FEC7"/>
<dbReference type="STRING" id="641691.SAMN05421636_10782"/>
<dbReference type="Proteomes" id="UP000199109">
    <property type="component" value="Unassembled WGS sequence"/>
</dbReference>
<keyword evidence="1" id="KW-1133">Transmembrane helix</keyword>
<dbReference type="Gene3D" id="3.80.10.10">
    <property type="entry name" value="Ribonuclease Inhibitor"/>
    <property type="match status" value="1"/>
</dbReference>
<evidence type="ECO:0000313" key="4">
    <source>
        <dbReference type="Proteomes" id="UP000199109"/>
    </source>
</evidence>
<evidence type="ECO:0000256" key="1">
    <source>
        <dbReference type="SAM" id="Phobius"/>
    </source>
</evidence>
<keyword evidence="1" id="KW-0812">Transmembrane</keyword>
<dbReference type="InterPro" id="IPR001611">
    <property type="entry name" value="Leu-rich_rpt"/>
</dbReference>
<dbReference type="InterPro" id="IPR032675">
    <property type="entry name" value="LRR_dom_sf"/>
</dbReference>
<feature type="domain" description="Cytochrome C Planctomycete-type" evidence="2">
    <location>
        <begin position="185"/>
        <end position="244"/>
    </location>
</feature>
<reference evidence="3 4" key="1">
    <citation type="submission" date="2016-10" db="EMBL/GenBank/DDBJ databases">
        <authorList>
            <person name="de Groot N.N."/>
        </authorList>
    </citation>
    <scope>NUCLEOTIDE SEQUENCE [LARGE SCALE GENOMIC DNA]</scope>
    <source>
        <strain evidence="3 4">DSM 23421</strain>
    </source>
</reference>
<evidence type="ECO:0000313" key="3">
    <source>
        <dbReference type="EMBL" id="SDE74224.1"/>
    </source>
</evidence>
<dbReference type="PANTHER" id="PTHR35889">
    <property type="entry name" value="CYCLOINULO-OLIGOSACCHARIDE FRUCTANOTRANSFERASE-RELATED"/>
    <property type="match status" value="1"/>
</dbReference>
<gene>
    <name evidence="3" type="ORF">SAMN05421636_10782</name>
</gene>
<dbReference type="SUPFAM" id="SSF52047">
    <property type="entry name" value="RNI-like"/>
    <property type="match status" value="1"/>
</dbReference>